<dbReference type="GO" id="GO:0000166">
    <property type="term" value="F:nucleotide binding"/>
    <property type="evidence" value="ECO:0007669"/>
    <property type="project" value="UniProtKB-KW"/>
</dbReference>
<feature type="region of interest" description="Disordered" evidence="7">
    <location>
        <begin position="820"/>
        <end position="841"/>
    </location>
</feature>
<dbReference type="GO" id="GO:0006309">
    <property type="term" value="P:apoptotic DNA fragmentation"/>
    <property type="evidence" value="ECO:0007669"/>
    <property type="project" value="TreeGrafter"/>
</dbReference>
<keyword evidence="10" id="KW-1185">Reference proteome</keyword>
<dbReference type="SUPFAM" id="SSF52540">
    <property type="entry name" value="P-loop containing nucleoside triphosphate hydrolases"/>
    <property type="match status" value="1"/>
</dbReference>
<proteinExistence type="predicted"/>
<dbReference type="SMART" id="SM00490">
    <property type="entry name" value="HELICc"/>
    <property type="match status" value="1"/>
</dbReference>
<organism evidence="10 11">
    <name type="scientific">Ditylenchus dipsaci</name>
    <dbReference type="NCBI Taxonomy" id="166011"/>
    <lineage>
        <taxon>Eukaryota</taxon>
        <taxon>Metazoa</taxon>
        <taxon>Ecdysozoa</taxon>
        <taxon>Nematoda</taxon>
        <taxon>Chromadorea</taxon>
        <taxon>Rhabditida</taxon>
        <taxon>Tylenchina</taxon>
        <taxon>Tylenchomorpha</taxon>
        <taxon>Sphaerularioidea</taxon>
        <taxon>Anguinidae</taxon>
        <taxon>Anguininae</taxon>
        <taxon>Ditylenchus</taxon>
    </lineage>
</organism>
<feature type="domain" description="PAZ" evidence="8">
    <location>
        <begin position="512"/>
        <end position="610"/>
    </location>
</feature>
<dbReference type="GO" id="GO:0004525">
    <property type="term" value="F:ribonuclease III activity"/>
    <property type="evidence" value="ECO:0007669"/>
    <property type="project" value="TreeGrafter"/>
</dbReference>
<keyword evidence="6" id="KW-0460">Magnesium</keyword>
<accession>A0A915D972</accession>
<reference evidence="11" key="1">
    <citation type="submission" date="2022-11" db="UniProtKB">
        <authorList>
            <consortium name="WormBaseParasite"/>
        </authorList>
    </citation>
    <scope>IDENTIFICATION</scope>
</reference>
<dbReference type="Pfam" id="PF03368">
    <property type="entry name" value="Dicer_dimer"/>
    <property type="match status" value="1"/>
</dbReference>
<dbReference type="Pfam" id="PF02170">
    <property type="entry name" value="PAZ"/>
    <property type="match status" value="1"/>
</dbReference>
<dbReference type="InterPro" id="IPR048512">
    <property type="entry name" value="Dicer_platform"/>
</dbReference>
<dbReference type="GO" id="GO:0030422">
    <property type="term" value="P:siRNA processing"/>
    <property type="evidence" value="ECO:0007669"/>
    <property type="project" value="TreeGrafter"/>
</dbReference>
<feature type="compositionally biased region" description="Polar residues" evidence="7">
    <location>
        <begin position="821"/>
        <end position="835"/>
    </location>
</feature>
<dbReference type="PROSITE" id="PS51194">
    <property type="entry name" value="HELICASE_CTER"/>
    <property type="match status" value="1"/>
</dbReference>
<dbReference type="GO" id="GO:0003723">
    <property type="term" value="F:RNA binding"/>
    <property type="evidence" value="ECO:0007669"/>
    <property type="project" value="InterPro"/>
</dbReference>
<dbReference type="InterPro" id="IPR005034">
    <property type="entry name" value="Dicer_dimerisation"/>
</dbReference>
<evidence type="ECO:0000313" key="10">
    <source>
        <dbReference type="Proteomes" id="UP000887574"/>
    </source>
</evidence>
<dbReference type="Pfam" id="PF00271">
    <property type="entry name" value="Helicase_C"/>
    <property type="match status" value="1"/>
</dbReference>
<dbReference type="Gene3D" id="3.40.50.300">
    <property type="entry name" value="P-loop containing nucleotide triphosphate hydrolases"/>
    <property type="match status" value="1"/>
</dbReference>
<evidence type="ECO:0000256" key="1">
    <source>
        <dbReference type="ARBA" id="ARBA00022722"/>
    </source>
</evidence>
<dbReference type="AlphaFoldDB" id="A0A915D972"/>
<dbReference type="GO" id="GO:0005737">
    <property type="term" value="C:cytoplasm"/>
    <property type="evidence" value="ECO:0007669"/>
    <property type="project" value="TreeGrafter"/>
</dbReference>
<evidence type="ECO:0000256" key="6">
    <source>
        <dbReference type="ARBA" id="ARBA00022842"/>
    </source>
</evidence>
<dbReference type="PANTHER" id="PTHR14950:SF37">
    <property type="entry name" value="ENDORIBONUCLEASE DICER"/>
    <property type="match status" value="1"/>
</dbReference>
<dbReference type="Pfam" id="PF20931">
    <property type="entry name" value="Dicer_platform"/>
    <property type="match status" value="1"/>
</dbReference>
<dbReference type="SUPFAM" id="SSF101690">
    <property type="entry name" value="PAZ domain"/>
    <property type="match status" value="1"/>
</dbReference>
<dbReference type="InterPro" id="IPR003100">
    <property type="entry name" value="PAZ_dom"/>
</dbReference>
<keyword evidence="1" id="KW-0540">Nuclease</keyword>
<sequence length="938" mass="107343">MTFNRLERIMCSYLEPVNDLTTMLKYGAKPLQIVAVCYNDHLKDLKTRNILNRLLKFVNNNCEFRSEMDTRSEVGVHGKSFFGSETKAILNAAETAFRTCTKILGDQVHGVRSYEKLLPFVNNRMKRLLEILRPYEPNTRSKSTVKDPLFGLVFVEQRYVAYVINVLLKMLAKWEPKDGTLVDTDEANAAHKRQESVLQKFRNGTLNLLVCTSVLEEGIDVRQCNLVVRYDPPTDFRSFVQSRGRARKENGTYCILTSEKERWRIDEELRVYAQVEEFILKRYKFNKSPRIYVKCHFFNQPVLLKLPSDVFTRLVPQSKHILDYNLGHPASTKAHALMAVALKGCQKLHERNELNDHLLPMGKDTVANLLSELDDEDLPYISMKTGSMSKHVLDTLPQPNVPCYVYLIDMKLTKPISEEGNPKKRRILDPSQVDSAFGFLSTKTFHQCPTFQSFNVRGKWKGGVEFAPEHSPIPLLVVPLKRVRSIVDGCCVEEYQLDHKNLSLTIREPPTTPSDEVRQHFKFDEAKFYDAVVMPWYRPNLPNTYYYVAEICRDQNPSTGFPDEKFSSFNQYFMAKYQLKIYDQQQNLWMWTIHPSQRQVLVPELVHIHPLSSPLWTMLIALPTVMYRMNSLLLADELRCRVMSEAFGIESEIPRILYGTNHLKRIISAEKEKEQSPSKSSLNVSMHSENGEDEDRMDTDSFCIGVWDPEDAVEFQNPDPILNSNGAQPMGDEAISESIAMGSNYSIHNFAEMSDEEDEEAYDILLDLKMTMHEKLAHLKEPFEPREVNVQFPLAISGNSNEINVASLMKDLETNLGRNAFESSAGTKNEYSTSGPKGELKERKLDSQDGAMLETNQEGHSLGLLEGLQIVRDETLPESFILSEFINTKFAVSAPELGWMKFSFEDEFLDKNPFGVSPSLLLQALTTSSAAMALIWRD</sequence>
<dbReference type="GO" id="GO:0004530">
    <property type="term" value="F:deoxyribonuclease I activity"/>
    <property type="evidence" value="ECO:0007669"/>
    <property type="project" value="TreeGrafter"/>
</dbReference>
<name>A0A915D972_9BILA</name>
<dbReference type="WBParaSite" id="jg1744">
    <property type="protein sequence ID" value="jg1744"/>
    <property type="gene ID" value="jg1744"/>
</dbReference>
<dbReference type="PROSITE" id="PS50821">
    <property type="entry name" value="PAZ"/>
    <property type="match status" value="1"/>
</dbReference>
<feature type="domain" description="Helicase C-terminal" evidence="9">
    <location>
        <begin position="124"/>
        <end position="286"/>
    </location>
</feature>
<evidence type="ECO:0000313" key="11">
    <source>
        <dbReference type="WBParaSite" id="jg1744"/>
    </source>
</evidence>
<evidence type="ECO:0000256" key="5">
    <source>
        <dbReference type="ARBA" id="ARBA00022801"/>
    </source>
</evidence>
<feature type="region of interest" description="Disordered" evidence="7">
    <location>
        <begin position="670"/>
        <end position="698"/>
    </location>
</feature>
<dbReference type="GO" id="GO:0046872">
    <property type="term" value="F:metal ion binding"/>
    <property type="evidence" value="ECO:0007669"/>
    <property type="project" value="UniProtKB-KW"/>
</dbReference>
<dbReference type="Gene3D" id="2.170.260.10">
    <property type="entry name" value="paz domain"/>
    <property type="match status" value="1"/>
</dbReference>
<dbReference type="Proteomes" id="UP000887574">
    <property type="component" value="Unplaced"/>
</dbReference>
<evidence type="ECO:0000256" key="3">
    <source>
        <dbReference type="ARBA" id="ARBA00022741"/>
    </source>
</evidence>
<dbReference type="PANTHER" id="PTHR14950">
    <property type="entry name" value="DICER-RELATED"/>
    <property type="match status" value="1"/>
</dbReference>
<dbReference type="InterPro" id="IPR027417">
    <property type="entry name" value="P-loop_NTPase"/>
</dbReference>
<evidence type="ECO:0000256" key="7">
    <source>
        <dbReference type="SAM" id="MobiDB-lite"/>
    </source>
</evidence>
<dbReference type="InterPro" id="IPR038248">
    <property type="entry name" value="Dicer_dimer_sf"/>
</dbReference>
<evidence type="ECO:0000256" key="4">
    <source>
        <dbReference type="ARBA" id="ARBA00022759"/>
    </source>
</evidence>
<dbReference type="GO" id="GO:0005634">
    <property type="term" value="C:nucleus"/>
    <property type="evidence" value="ECO:0007669"/>
    <property type="project" value="TreeGrafter"/>
</dbReference>
<dbReference type="InterPro" id="IPR036085">
    <property type="entry name" value="PAZ_dom_sf"/>
</dbReference>
<keyword evidence="4" id="KW-0255">Endonuclease</keyword>
<evidence type="ECO:0000256" key="2">
    <source>
        <dbReference type="ARBA" id="ARBA00022723"/>
    </source>
</evidence>
<keyword evidence="5" id="KW-0378">Hydrolase</keyword>
<evidence type="ECO:0000259" key="8">
    <source>
        <dbReference type="PROSITE" id="PS50821"/>
    </source>
</evidence>
<evidence type="ECO:0000259" key="9">
    <source>
        <dbReference type="PROSITE" id="PS51194"/>
    </source>
</evidence>
<keyword evidence="2" id="KW-0479">Metal-binding</keyword>
<dbReference type="SMART" id="SM00949">
    <property type="entry name" value="PAZ"/>
    <property type="match status" value="1"/>
</dbReference>
<dbReference type="Gene3D" id="3.30.160.380">
    <property type="entry name" value="Dicer dimerisation domain"/>
    <property type="match status" value="1"/>
</dbReference>
<protein>
    <submittedName>
        <fullName evidence="11">Uncharacterized protein</fullName>
    </submittedName>
</protein>
<keyword evidence="3" id="KW-0547">Nucleotide-binding</keyword>
<dbReference type="InterPro" id="IPR001650">
    <property type="entry name" value="Helicase_C-like"/>
</dbReference>
<dbReference type="GO" id="GO:0031054">
    <property type="term" value="P:pre-miRNA processing"/>
    <property type="evidence" value="ECO:0007669"/>
    <property type="project" value="TreeGrafter"/>
</dbReference>